<comment type="caution">
    <text evidence="1">The sequence shown here is derived from an EMBL/GenBank/DDBJ whole genome shotgun (WGS) entry which is preliminary data.</text>
</comment>
<protein>
    <submittedName>
        <fullName evidence="1">Uncharacterized protein</fullName>
    </submittedName>
</protein>
<dbReference type="RefSeq" id="WP_385876705.1">
    <property type="nucleotide sequence ID" value="NZ_JBHLXE010000069.1"/>
</dbReference>
<evidence type="ECO:0000313" key="1">
    <source>
        <dbReference type="EMBL" id="MFC0179602.1"/>
    </source>
</evidence>
<evidence type="ECO:0000313" key="2">
    <source>
        <dbReference type="Proteomes" id="UP001589758"/>
    </source>
</evidence>
<reference evidence="1 2" key="1">
    <citation type="submission" date="2024-09" db="EMBL/GenBank/DDBJ databases">
        <authorList>
            <person name="Sun Q."/>
            <person name="Mori K."/>
        </authorList>
    </citation>
    <scope>NUCLEOTIDE SEQUENCE [LARGE SCALE GENOMIC DNA]</scope>
    <source>
        <strain evidence="1 2">CCM 8545</strain>
    </source>
</reference>
<dbReference type="EMBL" id="JBHLXE010000069">
    <property type="protein sequence ID" value="MFC0179602.1"/>
    <property type="molecule type" value="Genomic_DNA"/>
</dbReference>
<accession>A0ABV6C9E1</accession>
<proteinExistence type="predicted"/>
<sequence length="81" mass="8990">MKFLGDNYVKVGDGKWRSIDGQRQFRVKPDDYSFNGNGHGMGMPNIPGKPHIHLEFLQPTSSGNFSVIKNVHIPLELGGIP</sequence>
<organism evidence="1 2">
    <name type="scientific">Thorsellia kenyensis</name>
    <dbReference type="NCBI Taxonomy" id="1549888"/>
    <lineage>
        <taxon>Bacteria</taxon>
        <taxon>Pseudomonadati</taxon>
        <taxon>Pseudomonadota</taxon>
        <taxon>Gammaproteobacteria</taxon>
        <taxon>Enterobacterales</taxon>
        <taxon>Thorselliaceae</taxon>
        <taxon>Thorsellia</taxon>
    </lineage>
</organism>
<gene>
    <name evidence="1" type="ORF">ACFFIT_05800</name>
</gene>
<keyword evidence="2" id="KW-1185">Reference proteome</keyword>
<dbReference type="Proteomes" id="UP001589758">
    <property type="component" value="Unassembled WGS sequence"/>
</dbReference>
<name>A0ABV6C9E1_9GAMM</name>